<accession>A0A0A3I315</accession>
<dbReference type="Gene3D" id="3.10.180.10">
    <property type="entry name" value="2,3-Dihydroxybiphenyl 1,2-Dioxygenase, domain 1"/>
    <property type="match status" value="1"/>
</dbReference>
<comment type="caution">
    <text evidence="2">The sequence shown here is derived from an EMBL/GenBank/DDBJ whole genome shotgun (WGS) entry which is preliminary data.</text>
</comment>
<reference evidence="2 3" key="1">
    <citation type="submission" date="2014-02" db="EMBL/GenBank/DDBJ databases">
        <title>Draft genome sequence of Lysinibacillus sinduriensis JCM 15800.</title>
        <authorList>
            <person name="Zhang F."/>
            <person name="Wang G."/>
            <person name="Zhang L."/>
        </authorList>
    </citation>
    <scope>NUCLEOTIDE SEQUENCE [LARGE SCALE GENOMIC DNA]</scope>
    <source>
        <strain evidence="2 3">JCM 15800</strain>
    </source>
</reference>
<dbReference type="EMBL" id="JPVO01000041">
    <property type="protein sequence ID" value="KGR77063.1"/>
    <property type="molecule type" value="Genomic_DNA"/>
</dbReference>
<evidence type="ECO:0000313" key="3">
    <source>
        <dbReference type="Proteomes" id="UP000030408"/>
    </source>
</evidence>
<name>A0A0A3I315_9BACL</name>
<gene>
    <name evidence="2" type="ORF">CD33_03895</name>
</gene>
<proteinExistence type="predicted"/>
<dbReference type="Pfam" id="PF00903">
    <property type="entry name" value="Glyoxalase"/>
    <property type="match status" value="1"/>
</dbReference>
<dbReference type="Proteomes" id="UP000030408">
    <property type="component" value="Unassembled WGS sequence"/>
</dbReference>
<dbReference type="CDD" id="cd06588">
    <property type="entry name" value="PhnB_like"/>
    <property type="match status" value="1"/>
</dbReference>
<dbReference type="AlphaFoldDB" id="A0A0A3I315"/>
<sequence length="121" mass="13662">MRSASPYIFVENCLEIIEYYRNIFNGEIRNVQQTDDGKCLHAELVIGNSTIHFSDHFGGTTKGDNVRVSLECESEDEITRVYNDLSVSGSVTVELQDTNWGALHANLVDQFGVGWLLNYTR</sequence>
<dbReference type="RefSeq" id="WP_036198400.1">
    <property type="nucleotide sequence ID" value="NZ_AVCY01000015.1"/>
</dbReference>
<dbReference type="InterPro" id="IPR004360">
    <property type="entry name" value="Glyas_Fos-R_dOase_dom"/>
</dbReference>
<dbReference type="PANTHER" id="PTHR33990:SF1">
    <property type="entry name" value="PROTEIN YJDN"/>
    <property type="match status" value="1"/>
</dbReference>
<dbReference type="OrthoDB" id="9795306at2"/>
<evidence type="ECO:0000259" key="1">
    <source>
        <dbReference type="Pfam" id="PF00903"/>
    </source>
</evidence>
<keyword evidence="3" id="KW-1185">Reference proteome</keyword>
<dbReference type="InterPro" id="IPR028973">
    <property type="entry name" value="PhnB-like"/>
</dbReference>
<dbReference type="eggNOG" id="COG2764">
    <property type="taxonomic scope" value="Bacteria"/>
</dbReference>
<dbReference type="PANTHER" id="PTHR33990">
    <property type="entry name" value="PROTEIN YJDN-RELATED"/>
    <property type="match status" value="1"/>
</dbReference>
<evidence type="ECO:0000313" key="2">
    <source>
        <dbReference type="EMBL" id="KGR77063.1"/>
    </source>
</evidence>
<protein>
    <submittedName>
        <fullName evidence="2">Glyoxalase</fullName>
    </submittedName>
</protein>
<dbReference type="SUPFAM" id="SSF54593">
    <property type="entry name" value="Glyoxalase/Bleomycin resistance protein/Dihydroxybiphenyl dioxygenase"/>
    <property type="match status" value="1"/>
</dbReference>
<organism evidence="2 3">
    <name type="scientific">Ureibacillus sinduriensis BLB-1 = JCM 15800</name>
    <dbReference type="NCBI Taxonomy" id="1384057"/>
    <lineage>
        <taxon>Bacteria</taxon>
        <taxon>Bacillati</taxon>
        <taxon>Bacillota</taxon>
        <taxon>Bacilli</taxon>
        <taxon>Bacillales</taxon>
        <taxon>Caryophanaceae</taxon>
        <taxon>Ureibacillus</taxon>
    </lineage>
</organism>
<dbReference type="InterPro" id="IPR029068">
    <property type="entry name" value="Glyas_Bleomycin-R_OHBP_Dase"/>
</dbReference>
<dbReference type="STRING" id="1384057.CD33_03895"/>
<feature type="domain" description="Glyoxalase/fosfomycin resistance/dioxygenase" evidence="1">
    <location>
        <begin position="8"/>
        <end position="115"/>
    </location>
</feature>